<proteinExistence type="predicted"/>
<dbReference type="PANTHER" id="PTHR46471:SF2">
    <property type="entry name" value="CHITIN DEACETYLASE-RELATED"/>
    <property type="match status" value="1"/>
</dbReference>
<evidence type="ECO:0000259" key="13">
    <source>
        <dbReference type="PROSITE" id="PS51677"/>
    </source>
</evidence>
<dbReference type="Pfam" id="PF01522">
    <property type="entry name" value="Polysacc_deac_1"/>
    <property type="match status" value="1"/>
</dbReference>
<evidence type="ECO:0000256" key="2">
    <source>
        <dbReference type="ARBA" id="ARBA00004609"/>
    </source>
</evidence>
<keyword evidence="9" id="KW-0119">Carbohydrate metabolism</keyword>
<dbReference type="PROSITE" id="PS51677">
    <property type="entry name" value="NODB"/>
    <property type="match status" value="1"/>
</dbReference>
<evidence type="ECO:0000256" key="8">
    <source>
        <dbReference type="ARBA" id="ARBA00023136"/>
    </source>
</evidence>
<evidence type="ECO:0000256" key="11">
    <source>
        <dbReference type="ARBA" id="ARBA00023316"/>
    </source>
</evidence>
<protein>
    <recommendedName>
        <fullName evidence="13">NodB homology domain-containing protein</fullName>
    </recommendedName>
</protein>
<sequence length="245" mass="27501">MFPIVFLVCLAAIGTLAHPTTKRDAAQLITSCNKPNTVAITFDDGPYIYGKDLINTLDKNNVKATFFINGNNFRCIYDSDMMDNVKYAYDHGHQLASHTWHHKNLSTLSWDQLHDEMWRVEQALQRIVGVNPAFMRPPYGEYNDQVLQVSGARGQKVVIWDFDNGDTAGLSAAQSKGRYKDLVSKHPKNVLTLNHETHNTTVYDVIPYAIRKLKDAGYKFATVAECFGGDPYQSIVGPQTKDVSV</sequence>
<dbReference type="CDD" id="cd10951">
    <property type="entry name" value="CE4_ClCDA_like"/>
    <property type="match status" value="1"/>
</dbReference>
<keyword evidence="8" id="KW-0472">Membrane</keyword>
<keyword evidence="4" id="KW-0336">GPI-anchor</keyword>
<name>A0A8H5CPV6_9AGAR</name>
<evidence type="ECO:0000256" key="4">
    <source>
        <dbReference type="ARBA" id="ARBA00022622"/>
    </source>
</evidence>
<keyword evidence="5" id="KW-0479">Metal-binding</keyword>
<evidence type="ECO:0000256" key="6">
    <source>
        <dbReference type="ARBA" id="ARBA00022729"/>
    </source>
</evidence>
<dbReference type="GO" id="GO:0005975">
    <property type="term" value="P:carbohydrate metabolic process"/>
    <property type="evidence" value="ECO:0007669"/>
    <property type="project" value="InterPro"/>
</dbReference>
<evidence type="ECO:0000256" key="9">
    <source>
        <dbReference type="ARBA" id="ARBA00023277"/>
    </source>
</evidence>
<evidence type="ECO:0000256" key="7">
    <source>
        <dbReference type="ARBA" id="ARBA00022801"/>
    </source>
</evidence>
<dbReference type="GO" id="GO:0098552">
    <property type="term" value="C:side of membrane"/>
    <property type="evidence" value="ECO:0007669"/>
    <property type="project" value="UniProtKB-KW"/>
</dbReference>
<dbReference type="EMBL" id="JAACJM010000109">
    <property type="protein sequence ID" value="KAF5345710.1"/>
    <property type="molecule type" value="Genomic_DNA"/>
</dbReference>
<evidence type="ECO:0000256" key="12">
    <source>
        <dbReference type="SAM" id="SignalP"/>
    </source>
</evidence>
<dbReference type="Proteomes" id="UP000559256">
    <property type="component" value="Unassembled WGS sequence"/>
</dbReference>
<dbReference type="Gene3D" id="3.20.20.370">
    <property type="entry name" value="Glycoside hydrolase/deacetylase"/>
    <property type="match status" value="1"/>
</dbReference>
<dbReference type="InterPro" id="IPR011330">
    <property type="entry name" value="Glyco_hydro/deAcase_b/a-brl"/>
</dbReference>
<dbReference type="SUPFAM" id="SSF88713">
    <property type="entry name" value="Glycoside hydrolase/deacetylase"/>
    <property type="match status" value="1"/>
</dbReference>
<dbReference type="OrthoDB" id="2125469at2759"/>
<keyword evidence="10" id="KW-0449">Lipoprotein</keyword>
<dbReference type="GO" id="GO:0046872">
    <property type="term" value="F:metal ion binding"/>
    <property type="evidence" value="ECO:0007669"/>
    <property type="project" value="UniProtKB-KW"/>
</dbReference>
<keyword evidence="4" id="KW-0325">Glycoprotein</keyword>
<keyword evidence="7" id="KW-0378">Hydrolase</keyword>
<dbReference type="InterPro" id="IPR002509">
    <property type="entry name" value="NODB_dom"/>
</dbReference>
<evidence type="ECO:0000313" key="15">
    <source>
        <dbReference type="Proteomes" id="UP000559256"/>
    </source>
</evidence>
<evidence type="ECO:0000256" key="5">
    <source>
        <dbReference type="ARBA" id="ARBA00022723"/>
    </source>
</evidence>
<organism evidence="14 15">
    <name type="scientific">Tetrapyrgos nigripes</name>
    <dbReference type="NCBI Taxonomy" id="182062"/>
    <lineage>
        <taxon>Eukaryota</taxon>
        <taxon>Fungi</taxon>
        <taxon>Dikarya</taxon>
        <taxon>Basidiomycota</taxon>
        <taxon>Agaricomycotina</taxon>
        <taxon>Agaricomycetes</taxon>
        <taxon>Agaricomycetidae</taxon>
        <taxon>Agaricales</taxon>
        <taxon>Marasmiineae</taxon>
        <taxon>Marasmiaceae</taxon>
        <taxon>Tetrapyrgos</taxon>
    </lineage>
</organism>
<feature type="signal peptide" evidence="12">
    <location>
        <begin position="1"/>
        <end position="17"/>
    </location>
</feature>
<dbReference type="PANTHER" id="PTHR46471">
    <property type="entry name" value="CHITIN DEACETYLASE"/>
    <property type="match status" value="1"/>
</dbReference>
<reference evidence="14 15" key="1">
    <citation type="journal article" date="2020" name="ISME J.">
        <title>Uncovering the hidden diversity of litter-decomposition mechanisms in mushroom-forming fungi.</title>
        <authorList>
            <person name="Floudas D."/>
            <person name="Bentzer J."/>
            <person name="Ahren D."/>
            <person name="Johansson T."/>
            <person name="Persson P."/>
            <person name="Tunlid A."/>
        </authorList>
    </citation>
    <scope>NUCLEOTIDE SEQUENCE [LARGE SCALE GENOMIC DNA]</scope>
    <source>
        <strain evidence="14 15">CBS 291.85</strain>
    </source>
</reference>
<feature type="chain" id="PRO_5034921377" description="NodB homology domain-containing protein" evidence="12">
    <location>
        <begin position="18"/>
        <end position="245"/>
    </location>
</feature>
<comment type="caution">
    <text evidence="14">The sequence shown here is derived from an EMBL/GenBank/DDBJ whole genome shotgun (WGS) entry which is preliminary data.</text>
</comment>
<keyword evidence="3" id="KW-1003">Cell membrane</keyword>
<dbReference type="AlphaFoldDB" id="A0A8H5CPV6"/>
<dbReference type="GO" id="GO:0005886">
    <property type="term" value="C:plasma membrane"/>
    <property type="evidence" value="ECO:0007669"/>
    <property type="project" value="UniProtKB-SubCell"/>
</dbReference>
<evidence type="ECO:0000313" key="14">
    <source>
        <dbReference type="EMBL" id="KAF5345710.1"/>
    </source>
</evidence>
<gene>
    <name evidence="14" type="ORF">D9758_013068</name>
</gene>
<feature type="domain" description="NodB homology" evidence="13">
    <location>
        <begin position="36"/>
        <end position="221"/>
    </location>
</feature>
<dbReference type="GO" id="GO:0071555">
    <property type="term" value="P:cell wall organization"/>
    <property type="evidence" value="ECO:0007669"/>
    <property type="project" value="UniProtKB-KW"/>
</dbReference>
<evidence type="ECO:0000256" key="10">
    <source>
        <dbReference type="ARBA" id="ARBA00023288"/>
    </source>
</evidence>
<keyword evidence="6 12" id="KW-0732">Signal</keyword>
<keyword evidence="11" id="KW-0961">Cell wall biogenesis/degradation</keyword>
<comment type="cofactor">
    <cofactor evidence="1">
        <name>Co(2+)</name>
        <dbReference type="ChEBI" id="CHEBI:48828"/>
    </cofactor>
</comment>
<evidence type="ECO:0000256" key="1">
    <source>
        <dbReference type="ARBA" id="ARBA00001941"/>
    </source>
</evidence>
<dbReference type="GO" id="GO:0016810">
    <property type="term" value="F:hydrolase activity, acting on carbon-nitrogen (but not peptide) bonds"/>
    <property type="evidence" value="ECO:0007669"/>
    <property type="project" value="InterPro"/>
</dbReference>
<keyword evidence="15" id="KW-1185">Reference proteome</keyword>
<accession>A0A8H5CPV6</accession>
<comment type="subcellular location">
    <subcellularLocation>
        <location evidence="2">Cell membrane</location>
        <topology evidence="2">Lipid-anchor</topology>
        <topology evidence="2">GPI-anchor</topology>
    </subcellularLocation>
</comment>
<evidence type="ECO:0000256" key="3">
    <source>
        <dbReference type="ARBA" id="ARBA00022475"/>
    </source>
</evidence>